<evidence type="ECO:0000256" key="2">
    <source>
        <dbReference type="ARBA" id="ARBA00022603"/>
    </source>
</evidence>
<evidence type="ECO:0000256" key="3">
    <source>
        <dbReference type="ARBA" id="ARBA00022679"/>
    </source>
</evidence>
<dbReference type="SUPFAM" id="SSF53335">
    <property type="entry name" value="S-adenosyl-L-methionine-dependent methyltransferases"/>
    <property type="match status" value="1"/>
</dbReference>
<dbReference type="PATRIC" id="fig|305.106.peg.1279"/>
<keyword evidence="1" id="KW-0597">Phosphoprotein</keyword>
<dbReference type="EMBL" id="LN899819">
    <property type="protein sequence ID" value="CUV11705.1"/>
    <property type="molecule type" value="Genomic_DNA"/>
</dbReference>
<dbReference type="AlphaFoldDB" id="A0A0S4TNR0"/>
<gene>
    <name evidence="5" type="ORF">RUN39_v1_210018</name>
</gene>
<dbReference type="InterPro" id="IPR008854">
    <property type="entry name" value="TPMT"/>
</dbReference>
<dbReference type="InterPro" id="IPR029063">
    <property type="entry name" value="SAM-dependent_MTases_sf"/>
</dbReference>
<sequence length="209" mass="23106">MAQPPVFTTRDAAAPAFWDERFSRDHMPWDAHGVPLAFRQFCEAQPAPLSTLIPGCGSAYEAGWLAERGWPVVAIDFAPSAVASAQAVLGPHAGVVELADFFRFTPRQPVQWIYERAFLCAMPRRLWADYATQVARLLLPGGLLAGFFVVVDGRAAAPSGPPFEITAQEQEALLSPAFERMADAPVPENESIPVFTGRERWQVWRRRAD</sequence>
<dbReference type="EC" id="2.1.1.67" evidence="5"/>
<name>A0A0S4TNR0_RALSL</name>
<evidence type="ECO:0000256" key="4">
    <source>
        <dbReference type="ARBA" id="ARBA00022691"/>
    </source>
</evidence>
<dbReference type="PANTHER" id="PTHR32183">
    <property type="match status" value="1"/>
</dbReference>
<accession>A0A0S4TNR0</accession>
<dbReference type="PROSITE" id="PS51585">
    <property type="entry name" value="SAM_MT_TPMT"/>
    <property type="match status" value="1"/>
</dbReference>
<keyword evidence="2 5" id="KW-0489">Methyltransferase</keyword>
<dbReference type="PANTHER" id="PTHR32183:SF6">
    <property type="entry name" value="CYSTEINE SULFINATE DESULFINASE_CYSTEINE DESULFURASE AND RELATED ENZYMES"/>
    <property type="match status" value="1"/>
</dbReference>
<evidence type="ECO:0000313" key="5">
    <source>
        <dbReference type="EMBL" id="CUV11705.1"/>
    </source>
</evidence>
<keyword evidence="3 5" id="KW-0808">Transferase</keyword>
<reference evidence="5" key="1">
    <citation type="submission" date="2015-10" db="EMBL/GenBank/DDBJ databases">
        <authorList>
            <person name="Gilbert D.G."/>
        </authorList>
    </citation>
    <scope>NUCLEOTIDE SEQUENCE</scope>
    <source>
        <strain evidence="5">Phyl III-seqv23</strain>
    </source>
</reference>
<dbReference type="Pfam" id="PF05724">
    <property type="entry name" value="TPMT"/>
    <property type="match status" value="1"/>
</dbReference>
<protein>
    <submittedName>
        <fullName evidence="5">Putative Thiopurine S-methyltransferase</fullName>
        <ecNumber evidence="5">2.1.1.67</ecNumber>
    </submittedName>
</protein>
<dbReference type="GO" id="GO:0032259">
    <property type="term" value="P:methylation"/>
    <property type="evidence" value="ECO:0007669"/>
    <property type="project" value="UniProtKB-KW"/>
</dbReference>
<keyword evidence="4" id="KW-0949">S-adenosyl-L-methionine</keyword>
<evidence type="ECO:0000256" key="1">
    <source>
        <dbReference type="ARBA" id="ARBA00022553"/>
    </source>
</evidence>
<organism evidence="5">
    <name type="scientific">Ralstonia solanacearum</name>
    <name type="common">Pseudomonas solanacearum</name>
    <dbReference type="NCBI Taxonomy" id="305"/>
    <lineage>
        <taxon>Bacteria</taxon>
        <taxon>Pseudomonadati</taxon>
        <taxon>Pseudomonadota</taxon>
        <taxon>Betaproteobacteria</taxon>
        <taxon>Burkholderiales</taxon>
        <taxon>Burkholderiaceae</taxon>
        <taxon>Ralstonia</taxon>
        <taxon>Ralstonia solanacearum species complex</taxon>
    </lineage>
</organism>
<dbReference type="GO" id="GO:0008119">
    <property type="term" value="F:thiopurine S-methyltransferase activity"/>
    <property type="evidence" value="ECO:0007669"/>
    <property type="project" value="UniProtKB-EC"/>
</dbReference>
<proteinExistence type="predicted"/>
<dbReference type="Gene3D" id="3.40.50.150">
    <property type="entry name" value="Vaccinia Virus protein VP39"/>
    <property type="match status" value="1"/>
</dbReference>